<dbReference type="AlphaFoldDB" id="A0A450UN45"/>
<protein>
    <submittedName>
        <fullName evidence="2">Uncharacterized protein</fullName>
    </submittedName>
</protein>
<sequence length="62" mass="6627">MSANTKRMIHVALRGLGFTTVGFLLATSGLAGIPRLLAIIESTTSYISTCLRINELPTMDST</sequence>
<evidence type="ECO:0000313" key="1">
    <source>
        <dbReference type="EMBL" id="VFJ91345.1"/>
    </source>
</evidence>
<proteinExistence type="predicted"/>
<evidence type="ECO:0000313" key="2">
    <source>
        <dbReference type="EMBL" id="VFJ93968.1"/>
    </source>
</evidence>
<gene>
    <name evidence="1" type="ORF">BECKH772A_GA0070896_1003021</name>
    <name evidence="2" type="ORF">BECKH772B_GA0070898_1005312</name>
    <name evidence="3" type="ORF">BECKH772C_GA0070978_1002912</name>
</gene>
<reference evidence="2" key="1">
    <citation type="submission" date="2019-02" db="EMBL/GenBank/DDBJ databases">
        <authorList>
            <person name="Gruber-Vodicka R. H."/>
            <person name="Seah K. B. B."/>
        </authorList>
    </citation>
    <scope>NUCLEOTIDE SEQUENCE</scope>
    <source>
        <strain evidence="3">BECK_SA2B12</strain>
        <strain evidence="1">BECK_SA2B15</strain>
        <strain evidence="2">BECK_SA2B20</strain>
    </source>
</reference>
<dbReference type="EMBL" id="CAADFJ010000029">
    <property type="protein sequence ID" value="VFJ99161.1"/>
    <property type="molecule type" value="Genomic_DNA"/>
</dbReference>
<organism evidence="2">
    <name type="scientific">Candidatus Kentrum eta</name>
    <dbReference type="NCBI Taxonomy" id="2126337"/>
    <lineage>
        <taxon>Bacteria</taxon>
        <taxon>Pseudomonadati</taxon>
        <taxon>Pseudomonadota</taxon>
        <taxon>Gammaproteobacteria</taxon>
        <taxon>Candidatus Kentrum</taxon>
    </lineage>
</organism>
<dbReference type="EMBL" id="CAADFI010000053">
    <property type="protein sequence ID" value="VFJ93968.1"/>
    <property type="molecule type" value="Genomic_DNA"/>
</dbReference>
<accession>A0A450UN45</accession>
<evidence type="ECO:0000313" key="3">
    <source>
        <dbReference type="EMBL" id="VFJ99161.1"/>
    </source>
</evidence>
<name>A0A450UN45_9GAMM</name>
<dbReference type="EMBL" id="CAADFG010000030">
    <property type="protein sequence ID" value="VFJ91345.1"/>
    <property type="molecule type" value="Genomic_DNA"/>
</dbReference>